<accession>A0ABP4X1X2</accession>
<feature type="transmembrane region" description="Helical" evidence="4">
    <location>
        <begin position="7"/>
        <end position="26"/>
    </location>
</feature>
<dbReference type="Gene3D" id="3.30.565.10">
    <property type="entry name" value="Histidine kinase-like ATPase, C-terminal domain"/>
    <property type="match status" value="1"/>
</dbReference>
<evidence type="ECO:0000313" key="7">
    <source>
        <dbReference type="Proteomes" id="UP001500655"/>
    </source>
</evidence>
<evidence type="ECO:0000259" key="5">
    <source>
        <dbReference type="Pfam" id="PF02518"/>
    </source>
</evidence>
<keyword evidence="4" id="KW-0472">Membrane</keyword>
<dbReference type="InterPro" id="IPR036890">
    <property type="entry name" value="HATPase_C_sf"/>
</dbReference>
<dbReference type="InterPro" id="IPR050482">
    <property type="entry name" value="Sensor_HK_TwoCompSys"/>
</dbReference>
<feature type="transmembrane region" description="Helical" evidence="4">
    <location>
        <begin position="58"/>
        <end position="79"/>
    </location>
</feature>
<keyword evidence="7" id="KW-1185">Reference proteome</keyword>
<proteinExistence type="predicted"/>
<evidence type="ECO:0000256" key="3">
    <source>
        <dbReference type="ARBA" id="ARBA00023012"/>
    </source>
</evidence>
<dbReference type="Pfam" id="PF02518">
    <property type="entry name" value="HATPase_c"/>
    <property type="match status" value="1"/>
</dbReference>
<evidence type="ECO:0000313" key="6">
    <source>
        <dbReference type="EMBL" id="GAA1768307.1"/>
    </source>
</evidence>
<keyword evidence="2" id="KW-0418">Kinase</keyword>
<keyword evidence="3" id="KW-0902">Two-component regulatory system</keyword>
<dbReference type="PANTHER" id="PTHR24421:SF61">
    <property type="entry name" value="OXYGEN SENSOR HISTIDINE KINASE NREB"/>
    <property type="match status" value="1"/>
</dbReference>
<evidence type="ECO:0000256" key="4">
    <source>
        <dbReference type="SAM" id="Phobius"/>
    </source>
</evidence>
<dbReference type="InterPro" id="IPR003594">
    <property type="entry name" value="HATPase_dom"/>
</dbReference>
<feature type="transmembrane region" description="Helical" evidence="4">
    <location>
        <begin position="91"/>
        <end position="109"/>
    </location>
</feature>
<feature type="domain" description="Histidine kinase/HSP90-like ATPase" evidence="5">
    <location>
        <begin position="283"/>
        <end position="369"/>
    </location>
</feature>
<organism evidence="6 7">
    <name type="scientific">Luedemannella helvata</name>
    <dbReference type="NCBI Taxonomy" id="349315"/>
    <lineage>
        <taxon>Bacteria</taxon>
        <taxon>Bacillati</taxon>
        <taxon>Actinomycetota</taxon>
        <taxon>Actinomycetes</taxon>
        <taxon>Micromonosporales</taxon>
        <taxon>Micromonosporaceae</taxon>
        <taxon>Luedemannella</taxon>
    </lineage>
</organism>
<reference evidence="7" key="1">
    <citation type="journal article" date="2019" name="Int. J. Syst. Evol. Microbiol.">
        <title>The Global Catalogue of Microorganisms (GCM) 10K type strain sequencing project: providing services to taxonomists for standard genome sequencing and annotation.</title>
        <authorList>
            <consortium name="The Broad Institute Genomics Platform"/>
            <consortium name="The Broad Institute Genome Sequencing Center for Infectious Disease"/>
            <person name="Wu L."/>
            <person name="Ma J."/>
        </authorList>
    </citation>
    <scope>NUCLEOTIDE SEQUENCE [LARGE SCALE GENOMIC DNA]</scope>
    <source>
        <strain evidence="7">JCM 13249</strain>
    </source>
</reference>
<feature type="transmembrane region" description="Helical" evidence="4">
    <location>
        <begin position="32"/>
        <end position="51"/>
    </location>
</feature>
<keyword evidence="4" id="KW-1133">Transmembrane helix</keyword>
<keyword evidence="4" id="KW-0812">Transmembrane</keyword>
<evidence type="ECO:0000256" key="2">
    <source>
        <dbReference type="ARBA" id="ARBA00022777"/>
    </source>
</evidence>
<keyword evidence="1" id="KW-0808">Transferase</keyword>
<evidence type="ECO:0000256" key="1">
    <source>
        <dbReference type="ARBA" id="ARBA00022679"/>
    </source>
</evidence>
<comment type="caution">
    <text evidence="6">The sequence shown here is derived from an EMBL/GenBank/DDBJ whole genome shotgun (WGS) entry which is preliminary data.</text>
</comment>
<dbReference type="Proteomes" id="UP001500655">
    <property type="component" value="Unassembled WGS sequence"/>
</dbReference>
<feature type="transmembrane region" description="Helical" evidence="4">
    <location>
        <begin position="116"/>
        <end position="134"/>
    </location>
</feature>
<dbReference type="PANTHER" id="PTHR24421">
    <property type="entry name" value="NITRATE/NITRITE SENSOR PROTEIN NARX-RELATED"/>
    <property type="match status" value="1"/>
</dbReference>
<gene>
    <name evidence="6" type="ORF">GCM10009681_44340</name>
</gene>
<sequence>MSARVGALLHVGELVVGAPLAALSAIEPVDRTLLAVAIAGFAAWVAVHAPIVWRRGLIAPMVIGDIVVTVALCLINSYISPAERVDEGSGWVATIASMAIIGVAMAWPARAAIPAGLVIIAAFQAGFLIGGLAGKGVNHTAIMCVQLVSAVVVMRVLRRVDAAETAAVAAERRSRQAAELQAAHRADEISQLRALHDTALTTLTLVGTGVAAARSRALSERASADLMVIEHLAAAYREHSEERWVRLDGPLERLAADPPFGLTVEHDLVPCHVPKRVAESLVSSAAEALRNVARHAGVSAAHLALRTDGGRVRLDVTDHGRGFDPAAAPEHRFGIRQSIVGRMASVGGVAEVHSAPGAGTRWCLHWPAERVAP</sequence>
<protein>
    <recommendedName>
        <fullName evidence="5">Histidine kinase/HSP90-like ATPase domain-containing protein</fullName>
    </recommendedName>
</protein>
<name>A0ABP4X1X2_9ACTN</name>
<dbReference type="CDD" id="cd16917">
    <property type="entry name" value="HATPase_UhpB-NarQ-NarX-like"/>
    <property type="match status" value="1"/>
</dbReference>
<dbReference type="SUPFAM" id="SSF55874">
    <property type="entry name" value="ATPase domain of HSP90 chaperone/DNA topoisomerase II/histidine kinase"/>
    <property type="match status" value="1"/>
</dbReference>
<dbReference type="EMBL" id="BAAALS010000025">
    <property type="protein sequence ID" value="GAA1768307.1"/>
    <property type="molecule type" value="Genomic_DNA"/>
</dbReference>